<evidence type="ECO:0000256" key="7">
    <source>
        <dbReference type="ARBA" id="ARBA00023180"/>
    </source>
</evidence>
<name>A0AAD5A727_SILAS</name>
<dbReference type="FunFam" id="2.60.40.10:FF:000243">
    <property type="entry name" value="MAM domain-containing glycosylphosphatidylinositol anchor protein 1"/>
    <property type="match status" value="1"/>
</dbReference>
<dbReference type="AlphaFoldDB" id="A0AAD5A727"/>
<gene>
    <name evidence="13" type="ORF">C0J50_1650</name>
</gene>
<feature type="domain" description="MAM" evidence="11">
    <location>
        <begin position="851"/>
        <end position="1028"/>
    </location>
</feature>
<reference evidence="13" key="1">
    <citation type="submission" date="2018-07" db="EMBL/GenBank/DDBJ databases">
        <title>Comparative genomics of catfishes provides insights into carnivory and benthic adaptation.</title>
        <authorList>
            <person name="Zhang Y."/>
            <person name="Wang D."/>
            <person name="Peng Z."/>
            <person name="Zheng S."/>
            <person name="Shao F."/>
            <person name="Tao W."/>
        </authorList>
    </citation>
    <scope>NUCLEOTIDE SEQUENCE</scope>
    <source>
        <strain evidence="13">Chongqing</strain>
    </source>
</reference>
<dbReference type="FunFam" id="2.60.40.10:FF:000303">
    <property type="entry name" value="MAM domain containing glycosylphosphatidylinositol anchor 1"/>
    <property type="match status" value="1"/>
</dbReference>
<dbReference type="InterPro" id="IPR003598">
    <property type="entry name" value="Ig_sub2"/>
</dbReference>
<keyword evidence="8" id="KW-0449">Lipoprotein</keyword>
<dbReference type="FunFam" id="2.60.40.10:FF:000240">
    <property type="entry name" value="MAM domain containing glycosylphosphatidylinositol anchor 1"/>
    <property type="match status" value="1"/>
</dbReference>
<dbReference type="InterPro" id="IPR007110">
    <property type="entry name" value="Ig-like_dom"/>
</dbReference>
<dbReference type="PANTHER" id="PTHR45080:SF35">
    <property type="entry name" value="MAM DOMAIN-CONTAINING GLYCOSYLPHOSPHATIDYLINOSITOL ANCHOR 2"/>
    <property type="match status" value="1"/>
</dbReference>
<dbReference type="EMBL" id="MU570271">
    <property type="protein sequence ID" value="KAI5610911.1"/>
    <property type="molecule type" value="Genomic_DNA"/>
</dbReference>
<keyword evidence="2" id="KW-1003">Cell membrane</keyword>
<dbReference type="InterPro" id="IPR013098">
    <property type="entry name" value="Ig_I-set"/>
</dbReference>
<evidence type="ECO:0000256" key="2">
    <source>
        <dbReference type="ARBA" id="ARBA00022475"/>
    </source>
</evidence>
<feature type="region of interest" description="Disordered" evidence="10">
    <location>
        <begin position="881"/>
        <end position="900"/>
    </location>
</feature>
<keyword evidence="6" id="KW-1015">Disulfide bond</keyword>
<dbReference type="InterPro" id="IPR013320">
    <property type="entry name" value="ConA-like_dom_sf"/>
</dbReference>
<accession>A0AAD5A727</accession>
<dbReference type="SUPFAM" id="SSF49899">
    <property type="entry name" value="Concanavalin A-like lectins/glucanases"/>
    <property type="match status" value="1"/>
</dbReference>
<dbReference type="InterPro" id="IPR036179">
    <property type="entry name" value="Ig-like_dom_sf"/>
</dbReference>
<dbReference type="SUPFAM" id="SSF48726">
    <property type="entry name" value="Immunoglobulin"/>
    <property type="match status" value="6"/>
</dbReference>
<dbReference type="InterPro" id="IPR050958">
    <property type="entry name" value="Cell_Adh-Cytoskel_Orgn"/>
</dbReference>
<keyword evidence="7" id="KW-0325">Glycoprotein</keyword>
<evidence type="ECO:0000256" key="8">
    <source>
        <dbReference type="ARBA" id="ARBA00023288"/>
    </source>
</evidence>
<feature type="domain" description="Ig-like" evidence="12">
    <location>
        <begin position="547"/>
        <end position="638"/>
    </location>
</feature>
<keyword evidence="14" id="KW-1185">Reference proteome</keyword>
<keyword evidence="5" id="KW-0472">Membrane</keyword>
<organism evidence="13 14">
    <name type="scientific">Silurus asotus</name>
    <name type="common">Amur catfish</name>
    <name type="synonym">Parasilurus asotus</name>
    <dbReference type="NCBI Taxonomy" id="30991"/>
    <lineage>
        <taxon>Eukaryota</taxon>
        <taxon>Metazoa</taxon>
        <taxon>Chordata</taxon>
        <taxon>Craniata</taxon>
        <taxon>Vertebrata</taxon>
        <taxon>Euteleostomi</taxon>
        <taxon>Actinopterygii</taxon>
        <taxon>Neopterygii</taxon>
        <taxon>Teleostei</taxon>
        <taxon>Ostariophysi</taxon>
        <taxon>Siluriformes</taxon>
        <taxon>Siluridae</taxon>
        <taxon>Silurus</taxon>
    </lineage>
</organism>
<dbReference type="GO" id="GO:0050808">
    <property type="term" value="P:synapse organization"/>
    <property type="evidence" value="ECO:0007669"/>
    <property type="project" value="TreeGrafter"/>
</dbReference>
<evidence type="ECO:0000259" key="11">
    <source>
        <dbReference type="PROSITE" id="PS50060"/>
    </source>
</evidence>
<dbReference type="PANTHER" id="PTHR45080">
    <property type="entry name" value="CONTACTIN 5"/>
    <property type="match status" value="1"/>
</dbReference>
<evidence type="ECO:0000256" key="5">
    <source>
        <dbReference type="ARBA" id="ARBA00023136"/>
    </source>
</evidence>
<dbReference type="InterPro" id="IPR036116">
    <property type="entry name" value="FN3_sf"/>
</dbReference>
<dbReference type="SMART" id="SM00408">
    <property type="entry name" value="IGc2"/>
    <property type="match status" value="6"/>
</dbReference>
<feature type="domain" description="Ig-like" evidence="12">
    <location>
        <begin position="239"/>
        <end position="324"/>
    </location>
</feature>
<dbReference type="InterPro" id="IPR013783">
    <property type="entry name" value="Ig-like_fold"/>
</dbReference>
<evidence type="ECO:0000256" key="4">
    <source>
        <dbReference type="ARBA" id="ARBA00022737"/>
    </source>
</evidence>
<dbReference type="GO" id="GO:0007156">
    <property type="term" value="P:homophilic cell adhesion via plasma membrane adhesion molecules"/>
    <property type="evidence" value="ECO:0007669"/>
    <property type="project" value="TreeGrafter"/>
</dbReference>
<dbReference type="GO" id="GO:0008046">
    <property type="term" value="F:axon guidance receptor activity"/>
    <property type="evidence" value="ECO:0007669"/>
    <property type="project" value="TreeGrafter"/>
</dbReference>
<keyword evidence="4" id="KW-0677">Repeat</keyword>
<dbReference type="GO" id="GO:0005886">
    <property type="term" value="C:plasma membrane"/>
    <property type="evidence" value="ECO:0007669"/>
    <property type="project" value="UniProtKB-SubCell"/>
</dbReference>
<dbReference type="GO" id="GO:0030424">
    <property type="term" value="C:axon"/>
    <property type="evidence" value="ECO:0007669"/>
    <property type="project" value="TreeGrafter"/>
</dbReference>
<feature type="domain" description="Ig-like" evidence="12">
    <location>
        <begin position="645"/>
        <end position="732"/>
    </location>
</feature>
<dbReference type="GO" id="GO:0098552">
    <property type="term" value="C:side of membrane"/>
    <property type="evidence" value="ECO:0007669"/>
    <property type="project" value="UniProtKB-KW"/>
</dbReference>
<evidence type="ECO:0000256" key="10">
    <source>
        <dbReference type="SAM" id="MobiDB-lite"/>
    </source>
</evidence>
<evidence type="ECO:0000313" key="14">
    <source>
        <dbReference type="Proteomes" id="UP001205998"/>
    </source>
</evidence>
<evidence type="ECO:0000256" key="1">
    <source>
        <dbReference type="ARBA" id="ARBA00004609"/>
    </source>
</evidence>
<sequence length="1062" mass="119863">MAVWFGVCAHIYQKNERIHELFELEENLLQHISDLRVQRLLEMQVHAVPHKSCVFLQRTMNITADLIHFITSPLSQVHRNPKWNETFIQNATCDVTTGHEHSSVKMEAGSALLWLLAVFLQDIHCQGVYAPPSVRIIHSGHACNVEEERYTERVYTIREGEMLELTCLVSGHPRPQIRWTKTAGSASDRFHESSVFNETLRITHIQRHHGGRYYCKAENGFGAPAIKSIRVDVYYLDDPVVTVHQSVGEAKEQFYYERTVFLRCAANSNPPVRYSWRRGHDFLSQGSDKGVEIYEPFFTQGETKILKLKNLRPQDYANYTCTASVRSVCGIPDKSALFQLTNTTASPSIKLLAEDSIVANPGQTLTLVCVSTGGEPTPVLTWIRHGENLPLNSLLKGGTLTIPSVSTEDSGVYSCIASNNVGNPGKKSTNIIVRGLKKGRFWITPDPYHNDDNIQIGREVKISCQVEAMPAEELIFSWLKNGRGLRSSERMVITQTEADGAPGTTNLDIIDLKFTDFGTYTCVASLKNGGIPEISIDVNISSTTVPPSLTVPRGKSPLVVKESETVELQCLVSGKPKPIILWSHADREAPMPDGSMQMESYDGILRIVNVSREMSGTYRCQTSQYNGFNVKPREALIELIVQYPPAVEPTYTELRQGLGRAFTITCRVLRAHPSRVLKYEWKLGSRLLTMGQLDTRDDTEYQVRALNREGYGAYTCDITNEAGSGRCTFLVTGKAFAPEFYYDTYSALWQNKPRVYGFKLQWTQMNPNAVDRIMAYRLGIKQTGQQRWWEQEIPMEGTIQKGELITYNLTELVKPEAYQVRLTPITRFGEGDSTERIIYYSAPVNPHWSKFHCGFDEEAVCMFTQDKTEEFDWTRHSAATRDTKYTPNTGPSSDHSGSKQGYYMYIETSRPRQEGDKARLLTPLFSVAPKKPYGSVSNNPTYCFSLYYHMYGKHIGSLNVYLRQKSQTGEDSPVWTLTGNQGDHWKQARVNIHPTSSFQMILEGVRGSGIEGDIAIDDVVIEEGECRDPPPNSNLRSLAPSAVQHIWKWCVPLFLVLVGQWR</sequence>
<dbReference type="InterPro" id="IPR000998">
    <property type="entry name" value="MAM_dom"/>
</dbReference>
<keyword evidence="9" id="KW-0393">Immunoglobulin domain</keyword>
<evidence type="ECO:0000256" key="9">
    <source>
        <dbReference type="ARBA" id="ARBA00023319"/>
    </source>
</evidence>
<feature type="domain" description="Ig-like" evidence="12">
    <location>
        <begin position="347"/>
        <end position="433"/>
    </location>
</feature>
<dbReference type="Proteomes" id="UP001205998">
    <property type="component" value="Unassembled WGS sequence"/>
</dbReference>
<dbReference type="FunFam" id="2.60.120.200:FF:000019">
    <property type="entry name" value="MAM domain containing glycosylphosphatidylinositol anchor 2"/>
    <property type="match status" value="1"/>
</dbReference>
<dbReference type="Gene3D" id="2.60.120.200">
    <property type="match status" value="1"/>
</dbReference>
<proteinExistence type="predicted"/>
<feature type="domain" description="Ig-like" evidence="12">
    <location>
        <begin position="445"/>
        <end position="541"/>
    </location>
</feature>
<evidence type="ECO:0000256" key="3">
    <source>
        <dbReference type="ARBA" id="ARBA00022622"/>
    </source>
</evidence>
<evidence type="ECO:0000256" key="6">
    <source>
        <dbReference type="ARBA" id="ARBA00023157"/>
    </source>
</evidence>
<dbReference type="PROSITE" id="PS50835">
    <property type="entry name" value="IG_LIKE"/>
    <property type="match status" value="6"/>
</dbReference>
<dbReference type="Pfam" id="PF00629">
    <property type="entry name" value="MAM"/>
    <property type="match status" value="1"/>
</dbReference>
<dbReference type="Gene3D" id="2.60.40.10">
    <property type="entry name" value="Immunoglobulins"/>
    <property type="match status" value="6"/>
</dbReference>
<evidence type="ECO:0000259" key="12">
    <source>
        <dbReference type="PROSITE" id="PS50835"/>
    </source>
</evidence>
<comment type="subcellular location">
    <subcellularLocation>
        <location evidence="1">Cell membrane</location>
        <topology evidence="1">Lipid-anchor</topology>
        <topology evidence="1">GPI-anchor</topology>
    </subcellularLocation>
</comment>
<keyword evidence="3" id="KW-0336">GPI-anchor</keyword>
<dbReference type="PROSITE" id="PS50060">
    <property type="entry name" value="MAM_2"/>
    <property type="match status" value="1"/>
</dbReference>
<protein>
    <submittedName>
        <fullName evidence="13">MAM domain-containing glycosylphosphatidylinositol anchor protein 2 isoform X2</fullName>
    </submittedName>
</protein>
<evidence type="ECO:0000313" key="13">
    <source>
        <dbReference type="EMBL" id="KAI5610911.1"/>
    </source>
</evidence>
<feature type="domain" description="Ig-like" evidence="12">
    <location>
        <begin position="132"/>
        <end position="232"/>
    </location>
</feature>
<dbReference type="InterPro" id="IPR003599">
    <property type="entry name" value="Ig_sub"/>
</dbReference>
<comment type="caution">
    <text evidence="13">The sequence shown here is derived from an EMBL/GenBank/DDBJ whole genome shotgun (WGS) entry which is preliminary data.</text>
</comment>
<dbReference type="SMART" id="SM00137">
    <property type="entry name" value="MAM"/>
    <property type="match status" value="1"/>
</dbReference>
<feature type="compositionally biased region" description="Polar residues" evidence="10">
    <location>
        <begin position="885"/>
        <end position="899"/>
    </location>
</feature>
<dbReference type="SMART" id="SM00409">
    <property type="entry name" value="IG"/>
    <property type="match status" value="6"/>
</dbReference>
<dbReference type="CDD" id="cd06263">
    <property type="entry name" value="MAM"/>
    <property type="match status" value="1"/>
</dbReference>
<dbReference type="Pfam" id="PF07679">
    <property type="entry name" value="I-set"/>
    <property type="match status" value="1"/>
</dbReference>
<dbReference type="FunFam" id="2.60.40.10:FF:000262">
    <property type="entry name" value="MAM domain containing glycosylphosphatidylinositol anchor 1"/>
    <property type="match status" value="1"/>
</dbReference>
<dbReference type="SUPFAM" id="SSF49265">
    <property type="entry name" value="Fibronectin type III"/>
    <property type="match status" value="1"/>
</dbReference>
<dbReference type="GO" id="GO:0043025">
    <property type="term" value="C:neuronal cell body"/>
    <property type="evidence" value="ECO:0007669"/>
    <property type="project" value="TreeGrafter"/>
</dbReference>
<dbReference type="Pfam" id="PF13927">
    <property type="entry name" value="Ig_3"/>
    <property type="match status" value="4"/>
</dbReference>
<dbReference type="CDD" id="cd00096">
    <property type="entry name" value="Ig"/>
    <property type="match status" value="1"/>
</dbReference>